<organism evidence="2 3">
    <name type="scientific">Mucuna pruriens</name>
    <name type="common">Velvet bean</name>
    <name type="synonym">Dolichos pruriens</name>
    <dbReference type="NCBI Taxonomy" id="157652"/>
    <lineage>
        <taxon>Eukaryota</taxon>
        <taxon>Viridiplantae</taxon>
        <taxon>Streptophyta</taxon>
        <taxon>Embryophyta</taxon>
        <taxon>Tracheophyta</taxon>
        <taxon>Spermatophyta</taxon>
        <taxon>Magnoliopsida</taxon>
        <taxon>eudicotyledons</taxon>
        <taxon>Gunneridae</taxon>
        <taxon>Pentapetalae</taxon>
        <taxon>rosids</taxon>
        <taxon>fabids</taxon>
        <taxon>Fabales</taxon>
        <taxon>Fabaceae</taxon>
        <taxon>Papilionoideae</taxon>
        <taxon>50 kb inversion clade</taxon>
        <taxon>NPAAA clade</taxon>
        <taxon>indigoferoid/millettioid clade</taxon>
        <taxon>Phaseoleae</taxon>
        <taxon>Mucuna</taxon>
    </lineage>
</organism>
<dbReference type="STRING" id="157652.A0A371GIV4"/>
<dbReference type="OrthoDB" id="1862401at2759"/>
<dbReference type="AlphaFoldDB" id="A0A371GIV4"/>
<dbReference type="PANTHER" id="PTHR31896">
    <property type="entry name" value="FAMILY REGULATORY PROTEIN, PUTATIVE (AFU_ORTHOLOGUE AFUA_3G14730)-RELATED"/>
    <property type="match status" value="1"/>
</dbReference>
<keyword evidence="1" id="KW-0808">Transferase</keyword>
<dbReference type="Pfam" id="PF02458">
    <property type="entry name" value="Transferase"/>
    <property type="match status" value="1"/>
</dbReference>
<protein>
    <submittedName>
        <fullName evidence="2">Uncharacterized protein</fullName>
    </submittedName>
</protein>
<dbReference type="Proteomes" id="UP000257109">
    <property type="component" value="Unassembled WGS sequence"/>
</dbReference>
<dbReference type="InterPro" id="IPR023213">
    <property type="entry name" value="CAT-like_dom_sf"/>
</dbReference>
<dbReference type="PANTHER" id="PTHR31896:SF12">
    <property type="entry name" value="HXXXD-TYPE ACYL-TRANSFERASE FAMILY PROTEIN"/>
    <property type="match status" value="1"/>
</dbReference>
<proteinExistence type="predicted"/>
<accession>A0A371GIV4</accession>
<evidence type="ECO:0000313" key="2">
    <source>
        <dbReference type="EMBL" id="RDX90481.1"/>
    </source>
</evidence>
<reference evidence="2" key="1">
    <citation type="submission" date="2018-05" db="EMBL/GenBank/DDBJ databases">
        <title>Draft genome of Mucuna pruriens seed.</title>
        <authorList>
            <person name="Nnadi N.E."/>
            <person name="Vos R."/>
            <person name="Hasami M.H."/>
            <person name="Devisetty U.K."/>
            <person name="Aguiy J.C."/>
        </authorList>
    </citation>
    <scope>NUCLEOTIDE SEQUENCE [LARGE SCALE GENOMIC DNA]</scope>
    <source>
        <strain evidence="2">JCA_2017</strain>
    </source>
</reference>
<dbReference type="InterPro" id="IPR051283">
    <property type="entry name" value="Sec_Metabolite_Acyltrans"/>
</dbReference>
<keyword evidence="3" id="KW-1185">Reference proteome</keyword>
<dbReference type="GO" id="GO:0016740">
    <property type="term" value="F:transferase activity"/>
    <property type="evidence" value="ECO:0007669"/>
    <property type="project" value="UniProtKB-KW"/>
</dbReference>
<sequence length="112" mass="12093">MYGNEFGIGKAVAVLSGYANKFDGNVTAYPGCEGGGSMDLEVSLPPHAMSALESYQDFMEAVSVPNPLHYRISSCVEQLIVLNIRRANLDFSGEFQNHSLSESCKTQLLLGS</sequence>
<dbReference type="EMBL" id="QJKJ01005395">
    <property type="protein sequence ID" value="RDX90481.1"/>
    <property type="molecule type" value="Genomic_DNA"/>
</dbReference>
<evidence type="ECO:0000313" key="3">
    <source>
        <dbReference type="Proteomes" id="UP000257109"/>
    </source>
</evidence>
<dbReference type="Gene3D" id="3.30.559.10">
    <property type="entry name" value="Chloramphenicol acetyltransferase-like domain"/>
    <property type="match status" value="1"/>
</dbReference>
<gene>
    <name evidence="2" type="ORF">CR513_27650</name>
</gene>
<comment type="caution">
    <text evidence="2">The sequence shown here is derived from an EMBL/GenBank/DDBJ whole genome shotgun (WGS) entry which is preliminary data.</text>
</comment>
<evidence type="ECO:0000256" key="1">
    <source>
        <dbReference type="ARBA" id="ARBA00022679"/>
    </source>
</evidence>
<name>A0A371GIV4_MUCPR</name>
<feature type="non-terminal residue" evidence="2">
    <location>
        <position position="1"/>
    </location>
</feature>